<dbReference type="Proteomes" id="UP000230390">
    <property type="component" value="Unassembled WGS sequence"/>
</dbReference>
<reference evidence="2 3" key="1">
    <citation type="submission" date="2017-10" db="EMBL/GenBank/DDBJ databases">
        <title>Massilia psychrophilum sp. nov., a novel purple-pigmented bacterium isolated from Tianshan glacier, Xinjiang Municipality, China.</title>
        <authorList>
            <person name="Wang H."/>
        </authorList>
    </citation>
    <scope>NUCLEOTIDE SEQUENCE [LARGE SCALE GENOMIC DNA]</scope>
    <source>
        <strain evidence="2 3">JCM 30074</strain>
    </source>
</reference>
<accession>A0A2G8TJ79</accession>
<comment type="caution">
    <text evidence="2">The sequence shown here is derived from an EMBL/GenBank/DDBJ whole genome shotgun (WGS) entry which is preliminary data.</text>
</comment>
<evidence type="ECO:0000313" key="3">
    <source>
        <dbReference type="Proteomes" id="UP000230390"/>
    </source>
</evidence>
<organism evidence="2 3">
    <name type="scientific">Massilia eurypsychrophila</name>
    <dbReference type="NCBI Taxonomy" id="1485217"/>
    <lineage>
        <taxon>Bacteria</taxon>
        <taxon>Pseudomonadati</taxon>
        <taxon>Pseudomonadota</taxon>
        <taxon>Betaproteobacteria</taxon>
        <taxon>Burkholderiales</taxon>
        <taxon>Oxalobacteraceae</taxon>
        <taxon>Telluria group</taxon>
        <taxon>Massilia</taxon>
    </lineage>
</organism>
<protein>
    <recommendedName>
        <fullName evidence="1">HipA-like kinase domain-containing protein</fullName>
    </recommendedName>
</protein>
<feature type="domain" description="HipA-like kinase" evidence="1">
    <location>
        <begin position="9"/>
        <end position="239"/>
    </location>
</feature>
<dbReference type="RefSeq" id="WP_099786989.1">
    <property type="nucleotide sequence ID" value="NZ_JBHLYV010000001.1"/>
</dbReference>
<dbReference type="SUPFAM" id="SSF56112">
    <property type="entry name" value="Protein kinase-like (PK-like)"/>
    <property type="match status" value="1"/>
</dbReference>
<keyword evidence="3" id="KW-1185">Reference proteome</keyword>
<dbReference type="AlphaFoldDB" id="A0A2G8TJ79"/>
<dbReference type="EMBL" id="PDOC01000002">
    <property type="protein sequence ID" value="PIL46100.1"/>
    <property type="molecule type" value="Genomic_DNA"/>
</dbReference>
<dbReference type="InterPro" id="IPR011009">
    <property type="entry name" value="Kinase-like_dom_sf"/>
</dbReference>
<gene>
    <name evidence="2" type="ORF">CR105_03135</name>
</gene>
<evidence type="ECO:0000313" key="2">
    <source>
        <dbReference type="EMBL" id="PIL46100.1"/>
    </source>
</evidence>
<dbReference type="InterPro" id="IPR046748">
    <property type="entry name" value="HipA_2"/>
</dbReference>
<proteinExistence type="predicted"/>
<evidence type="ECO:0000259" key="1">
    <source>
        <dbReference type="Pfam" id="PF20613"/>
    </source>
</evidence>
<sequence>MLRTVTATRFIKRMGNGRTWPCLIECEDEEGNKFELVVKYSEKLFEREKNLAFEAIAAMLAADLCLPVPEPFVVQIEEDFIEIVPDREVKAALQSSCRTAFGSRLVTGFSAWQNGQTIPRSMVTAATEICVFDQIIENSDRIPKNPNCQFLANDFLIYDHELAFTRVLFWREPWAEGGLDSIARRDEHIFSKPHLSEAPGNLDRFIGCWEDLQEDRFEQYRNAIPPEWLQKREHAEQVDRIFAYLSEAKANIRKIAENALEVLK</sequence>
<name>A0A2G8TJ79_9BURK</name>
<dbReference type="Pfam" id="PF20613">
    <property type="entry name" value="HipA_2"/>
    <property type="match status" value="1"/>
</dbReference>